<sequence>MGPPILLDENLEHEVLHRLRNYGYEAEHIDLHENLQKGDEDETLAQYSLENDVLMVTYDDDFEAHYDESDYWGVLLLMDNDWSATDVADTVHQILNLYPPQALQQMNVVGREWL</sequence>
<feature type="domain" description="DUF5615" evidence="1">
    <location>
        <begin position="5"/>
        <end position="98"/>
    </location>
</feature>
<evidence type="ECO:0000313" key="3">
    <source>
        <dbReference type="Proteomes" id="UP000319894"/>
    </source>
</evidence>
<dbReference type="InParanoid" id="A0A554MUT3"/>
<dbReference type="Proteomes" id="UP000319894">
    <property type="component" value="Unassembled WGS sequence"/>
</dbReference>
<dbReference type="EMBL" id="QMDX01000022">
    <property type="protein sequence ID" value="TSD08876.1"/>
    <property type="molecule type" value="Genomic_DNA"/>
</dbReference>
<evidence type="ECO:0000259" key="1">
    <source>
        <dbReference type="Pfam" id="PF18480"/>
    </source>
</evidence>
<proteinExistence type="predicted"/>
<dbReference type="Pfam" id="PF18480">
    <property type="entry name" value="DUF5615"/>
    <property type="match status" value="1"/>
</dbReference>
<reference evidence="2 3" key="1">
    <citation type="submission" date="2018-06" db="EMBL/GenBank/DDBJ databases">
        <title>Natronomonas sp. F16-60 a new haloarchaeon isolated from a solar saltern of Isla Cristina, Huelva, Spain.</title>
        <authorList>
            <person name="Duran-Viseras A."/>
            <person name="Sanchez-Porro C."/>
            <person name="Ventosa A."/>
        </authorList>
    </citation>
    <scope>NUCLEOTIDE SEQUENCE [LARGE SCALE GENOMIC DNA]</scope>
    <source>
        <strain evidence="2 3">F16-60</strain>
    </source>
</reference>
<keyword evidence="3" id="KW-1185">Reference proteome</keyword>
<accession>A0A554MUT3</accession>
<dbReference type="RefSeq" id="WP_144263465.1">
    <property type="nucleotide sequence ID" value="NZ_QMDX01000022.1"/>
</dbReference>
<dbReference type="OrthoDB" id="147476at2157"/>
<name>A0A554MUT3_9EURY</name>
<dbReference type="InterPro" id="IPR041049">
    <property type="entry name" value="DUF5615"/>
</dbReference>
<protein>
    <recommendedName>
        <fullName evidence="1">DUF5615 domain-containing protein</fullName>
    </recommendedName>
</protein>
<comment type="caution">
    <text evidence="2">The sequence shown here is derived from an EMBL/GenBank/DDBJ whole genome shotgun (WGS) entry which is preliminary data.</text>
</comment>
<gene>
    <name evidence="2" type="ORF">DP107_17800</name>
</gene>
<dbReference type="AlphaFoldDB" id="A0A554MUT3"/>
<evidence type="ECO:0000313" key="2">
    <source>
        <dbReference type="EMBL" id="TSD08876.1"/>
    </source>
</evidence>
<organism evidence="2 3">
    <name type="scientific">Haloglomus irregulare</name>
    <dbReference type="NCBI Taxonomy" id="2234134"/>
    <lineage>
        <taxon>Archaea</taxon>
        <taxon>Methanobacteriati</taxon>
        <taxon>Methanobacteriota</taxon>
        <taxon>Stenosarchaea group</taxon>
        <taxon>Halobacteria</taxon>
        <taxon>Halobacteriales</taxon>
        <taxon>Natronomonadaceae</taxon>
        <taxon>Haloglomus</taxon>
    </lineage>
</organism>